<proteinExistence type="predicted"/>
<keyword evidence="3" id="KW-1185">Reference proteome</keyword>
<dbReference type="InParanoid" id="A0A4S2MYY9"/>
<evidence type="ECO:0000313" key="2">
    <source>
        <dbReference type="EMBL" id="TGZ81931.1"/>
    </source>
</evidence>
<dbReference type="EMBL" id="ML220117">
    <property type="protein sequence ID" value="TGZ81931.1"/>
    <property type="molecule type" value="Genomic_DNA"/>
</dbReference>
<dbReference type="Proteomes" id="UP000298138">
    <property type="component" value="Unassembled WGS sequence"/>
</dbReference>
<protein>
    <submittedName>
        <fullName evidence="2">Uncharacterized protein</fullName>
    </submittedName>
</protein>
<sequence length="176" mass="18656">MVLPVFPLLHISPLRNTETPVMSRLQKTRARLDRAPPHQHWSWKSSTAASTPSSSPAVRAAHISTARCSTNAPFALSSTCVSAVPVPHPTRILSTDKNSTLSGRGGVSSLASSATRGATRTATRRAASEARFSIARAVMEETGRIAYAVYSEAGAVPMSSCCGVTTGGEMCWRVRC</sequence>
<evidence type="ECO:0000313" key="3">
    <source>
        <dbReference type="Proteomes" id="UP000298138"/>
    </source>
</evidence>
<feature type="region of interest" description="Disordered" evidence="1">
    <location>
        <begin position="92"/>
        <end position="122"/>
    </location>
</feature>
<gene>
    <name evidence="2" type="ORF">EX30DRAFT_340351</name>
</gene>
<dbReference type="AlphaFoldDB" id="A0A4S2MYY9"/>
<evidence type="ECO:0000256" key="1">
    <source>
        <dbReference type="SAM" id="MobiDB-lite"/>
    </source>
</evidence>
<organism evidence="2 3">
    <name type="scientific">Ascodesmis nigricans</name>
    <dbReference type="NCBI Taxonomy" id="341454"/>
    <lineage>
        <taxon>Eukaryota</taxon>
        <taxon>Fungi</taxon>
        <taxon>Dikarya</taxon>
        <taxon>Ascomycota</taxon>
        <taxon>Pezizomycotina</taxon>
        <taxon>Pezizomycetes</taxon>
        <taxon>Pezizales</taxon>
        <taxon>Ascodesmidaceae</taxon>
        <taxon>Ascodesmis</taxon>
    </lineage>
</organism>
<feature type="region of interest" description="Disordered" evidence="1">
    <location>
        <begin position="20"/>
        <end position="56"/>
    </location>
</feature>
<reference evidence="2 3" key="1">
    <citation type="submission" date="2019-04" db="EMBL/GenBank/DDBJ databases">
        <title>Comparative genomics and transcriptomics to analyze fruiting body development in filamentous ascomycetes.</title>
        <authorList>
            <consortium name="DOE Joint Genome Institute"/>
            <person name="Lutkenhaus R."/>
            <person name="Traeger S."/>
            <person name="Breuer J."/>
            <person name="Kuo A."/>
            <person name="Lipzen A."/>
            <person name="Pangilinan J."/>
            <person name="Dilworth D."/>
            <person name="Sandor L."/>
            <person name="Poggeler S."/>
            <person name="Barry K."/>
            <person name="Grigoriev I.V."/>
            <person name="Nowrousian M."/>
        </authorList>
    </citation>
    <scope>NUCLEOTIDE SEQUENCE [LARGE SCALE GENOMIC DNA]</scope>
    <source>
        <strain evidence="2 3">CBS 389.68</strain>
    </source>
</reference>
<name>A0A4S2MYY9_9PEZI</name>
<feature type="compositionally biased region" description="Low complexity" evidence="1">
    <location>
        <begin position="108"/>
        <end position="122"/>
    </location>
</feature>
<feature type="compositionally biased region" description="Low complexity" evidence="1">
    <location>
        <begin position="45"/>
        <end position="56"/>
    </location>
</feature>
<feature type="compositionally biased region" description="Polar residues" evidence="1">
    <location>
        <begin position="92"/>
        <end position="102"/>
    </location>
</feature>
<accession>A0A4S2MYY9</accession>